<keyword evidence="2" id="KW-1185">Reference proteome</keyword>
<sequence>MALECNSLSMVDRKDMGSPRILPVNMLQEISKLSISVNLDNTRFPSPAIFSGHLSGHLSGQSFLLPSFLTPFPFFPHSINTKIPLLRLTRTATTATPLTPLAPPDIRPLLPRPFLPTHLPDPSPGPSASPPPTCRLTARPTPSDLAPTPDSALTLSLRTSDPPGPRTLPDPPARPTTRLTLPATRRRTPANSGPAPTRNLRRPAPPTRPHTRPAWPGPLGPTSLGPAAPRGPSLSPSPGPTAVAGKIKIISPALHFPFP</sequence>
<name>A0AB40AKM1_DIOCR</name>
<reference evidence="3" key="1">
    <citation type="submission" date="2025-08" db="UniProtKB">
        <authorList>
            <consortium name="RefSeq"/>
        </authorList>
    </citation>
    <scope>IDENTIFICATION</scope>
</reference>
<feature type="compositionally biased region" description="Pro residues" evidence="1">
    <location>
        <begin position="100"/>
        <end position="133"/>
    </location>
</feature>
<feature type="compositionally biased region" description="Low complexity" evidence="1">
    <location>
        <begin position="225"/>
        <end position="242"/>
    </location>
</feature>
<gene>
    <name evidence="3" type="primary">LOC120250906</name>
</gene>
<dbReference type="PRINTS" id="PR01217">
    <property type="entry name" value="PRICHEXTENSN"/>
</dbReference>
<dbReference type="Proteomes" id="UP001515500">
    <property type="component" value="Chromosome 3"/>
</dbReference>
<evidence type="ECO:0000313" key="2">
    <source>
        <dbReference type="Proteomes" id="UP001515500"/>
    </source>
</evidence>
<dbReference type="GeneID" id="120250906"/>
<protein>
    <submittedName>
        <fullName evidence="3">Extensin-like</fullName>
    </submittedName>
</protein>
<organism evidence="2 3">
    <name type="scientific">Dioscorea cayennensis subsp. rotundata</name>
    <name type="common">White Guinea yam</name>
    <name type="synonym">Dioscorea rotundata</name>
    <dbReference type="NCBI Taxonomy" id="55577"/>
    <lineage>
        <taxon>Eukaryota</taxon>
        <taxon>Viridiplantae</taxon>
        <taxon>Streptophyta</taxon>
        <taxon>Embryophyta</taxon>
        <taxon>Tracheophyta</taxon>
        <taxon>Spermatophyta</taxon>
        <taxon>Magnoliopsida</taxon>
        <taxon>Liliopsida</taxon>
        <taxon>Dioscoreales</taxon>
        <taxon>Dioscoreaceae</taxon>
        <taxon>Dioscorea</taxon>
    </lineage>
</organism>
<feature type="compositionally biased region" description="Pro residues" evidence="1">
    <location>
        <begin position="162"/>
        <end position="174"/>
    </location>
</feature>
<evidence type="ECO:0000256" key="1">
    <source>
        <dbReference type="SAM" id="MobiDB-lite"/>
    </source>
</evidence>
<accession>A0AB40AKM1</accession>
<evidence type="ECO:0000313" key="3">
    <source>
        <dbReference type="RefSeq" id="XP_039115508.1"/>
    </source>
</evidence>
<proteinExistence type="predicted"/>
<dbReference type="RefSeq" id="XP_039115508.1">
    <property type="nucleotide sequence ID" value="XM_039259574.1"/>
</dbReference>
<feature type="region of interest" description="Disordered" evidence="1">
    <location>
        <begin position="96"/>
        <end position="243"/>
    </location>
</feature>
<dbReference type="AlphaFoldDB" id="A0AB40AKM1"/>